<feature type="compositionally biased region" description="Low complexity" evidence="2">
    <location>
        <begin position="778"/>
        <end position="800"/>
    </location>
</feature>
<dbReference type="InterPro" id="IPR007123">
    <property type="entry name" value="Gelsolin-like_dom"/>
</dbReference>
<dbReference type="PRINTS" id="PR00597">
    <property type="entry name" value="GELSOLIN"/>
</dbReference>
<dbReference type="PANTHER" id="PTHR11977:SF25">
    <property type="entry name" value="VILLIN-1"/>
    <property type="match status" value="1"/>
</dbReference>
<dbReference type="InterPro" id="IPR007122">
    <property type="entry name" value="Villin/Gelsolin"/>
</dbReference>
<keyword evidence="4" id="KW-1185">Reference proteome</keyword>
<evidence type="ECO:0000259" key="3">
    <source>
        <dbReference type="PROSITE" id="PS51089"/>
    </source>
</evidence>
<reference evidence="4" key="1">
    <citation type="journal article" date="2014" name="Nat. Commun.">
        <title>The emerging biofuel crop Camelina sativa retains a highly undifferentiated hexaploid genome structure.</title>
        <authorList>
            <person name="Kagale S."/>
            <person name="Koh C."/>
            <person name="Nixon J."/>
            <person name="Bollina V."/>
            <person name="Clarke W.E."/>
            <person name="Tuteja R."/>
            <person name="Spillane C."/>
            <person name="Robinson S.J."/>
            <person name="Links M.G."/>
            <person name="Clarke C."/>
            <person name="Higgins E.E."/>
            <person name="Huebert T."/>
            <person name="Sharpe A.G."/>
            <person name="Parkin I.A."/>
        </authorList>
    </citation>
    <scope>NUCLEOTIDE SEQUENCE [LARGE SCALE GENOMIC DNA]</scope>
    <source>
        <strain evidence="4">cv. DH55</strain>
    </source>
</reference>
<dbReference type="PANTHER" id="PTHR11977">
    <property type="entry name" value="VILLIN"/>
    <property type="match status" value="1"/>
</dbReference>
<feature type="compositionally biased region" description="Polar residues" evidence="2">
    <location>
        <begin position="810"/>
        <end position="831"/>
    </location>
</feature>
<feature type="region of interest" description="Disordered" evidence="2">
    <location>
        <begin position="740"/>
        <end position="839"/>
    </location>
</feature>
<gene>
    <name evidence="5" type="primary">LOC104786682</name>
</gene>
<dbReference type="SMART" id="SM00262">
    <property type="entry name" value="GEL"/>
    <property type="match status" value="6"/>
</dbReference>
<dbReference type="CDD" id="cd11291">
    <property type="entry name" value="gelsolin_S6_like"/>
    <property type="match status" value="1"/>
</dbReference>
<dbReference type="InterPro" id="IPR036886">
    <property type="entry name" value="Villin_headpiece_dom_sf"/>
</dbReference>
<dbReference type="CDD" id="cd11290">
    <property type="entry name" value="gelsolin_S1_like"/>
    <property type="match status" value="1"/>
</dbReference>
<proteinExistence type="predicted"/>
<dbReference type="Proteomes" id="UP000694864">
    <property type="component" value="Chromosome 5"/>
</dbReference>
<dbReference type="CDD" id="cd11288">
    <property type="entry name" value="gelsolin_S5_like"/>
    <property type="match status" value="1"/>
</dbReference>
<dbReference type="InterPro" id="IPR029006">
    <property type="entry name" value="ADF-H/Gelsolin-like_dom_sf"/>
</dbReference>
<dbReference type="InterPro" id="IPR003128">
    <property type="entry name" value="Villin_headpiece"/>
</dbReference>
<sequence length="912" mass="102859">MFRLSKDIDSSFQGVGTKSGLEIWCVYNNQLVSIPKSSFGKFHSGNAYLVLRTVLPKVGSPQYEIHYWLGNDANEVDSVLASDKALELDAALGCCTVQYREVQGQETEKFLSYFKPCIIPVEGKYSPKTGLVGETYQVTLLSCKGDHVVRVKEVPFLRSSLNHDDVFILDTASKVFLFAGCNSSTQEKAKSLEVVQYIKDNKHDGRCEVATIEDGKFSGDSDAGEFWSFFGGYAPIPKLSSSTTQEQTQTTCAELFWIDTRGNLHPTGTGSLDKDMLEKNKCYMLDCYSEVFVWMGRNTSLTERKTSISSSEEFLRKEGRSTSTSLVLLTEGLENAKFRSFFNTWPQIVESSLYNEGREKVAAMFKQKGYDVDELPDEEDEPPYANCRGTLKVWRVDGDEVSLLSIPDQTKLFNGDCYIVHYKYDYNERTEHLLYVWIGCESIQEDRADAITNASAIVGSIKGESVLCHIHQGSEPSRFFPMFQSLVVFKGGLSRRYKTFLAEKADKVEENNENKASLFRVQGTSPRNMQAIQVDRVATSLNSSYSYILQYGTSAFTWIGKLSSESDHDVLDRMLYFLDTSCQPVYIREGNEPDTFWDLLGGKSEYPKEKEMRKQIEEPHLFTCSCSSGNDVLKVKEIYNFVQDDLTTEDVLLLDCQSEVYVWIGLNSNIKSKQEALTLGLKFLEMDIMEEGLTVRTPVYVITEGHEPPFFTRFFEWVPEKANMQGNSFERKLASLKGKKTITKRSSGSPWRSRSKDNASRDLPSRPVSSNGSERGVSPCSSEKLSSLSSSEDRTSSSNSTPVVKKLFSESLSVDPSSDGLTRQESSSNSDISKENPLNGINLDLSSLESLAYSYEQLRVDSQAPVKDIDATRREAYLTEKEFEERFGMAKSDFYALPKWKQNKLKISLHLF</sequence>
<dbReference type="SUPFAM" id="SSF55753">
    <property type="entry name" value="Actin depolymerizing proteins"/>
    <property type="match status" value="6"/>
</dbReference>
<dbReference type="Pfam" id="PF00626">
    <property type="entry name" value="Gelsolin"/>
    <property type="match status" value="4"/>
</dbReference>
<protein>
    <submittedName>
        <fullName evidence="5">Villin-1 isoform X1</fullName>
    </submittedName>
</protein>
<name>A0ABM0Z4T5_CAMSA</name>
<dbReference type="Gene3D" id="1.10.950.10">
    <property type="entry name" value="Villin headpiece domain"/>
    <property type="match status" value="1"/>
</dbReference>
<keyword evidence="1" id="KW-0117">Actin capping</keyword>
<evidence type="ECO:0000256" key="2">
    <source>
        <dbReference type="SAM" id="MobiDB-lite"/>
    </source>
</evidence>
<evidence type="ECO:0000313" key="4">
    <source>
        <dbReference type="Proteomes" id="UP000694864"/>
    </source>
</evidence>
<dbReference type="Gene3D" id="3.40.20.10">
    <property type="entry name" value="Severin"/>
    <property type="match status" value="6"/>
</dbReference>
<dbReference type="SMART" id="SM00153">
    <property type="entry name" value="VHP"/>
    <property type="match status" value="1"/>
</dbReference>
<organism evidence="4 5">
    <name type="scientific">Camelina sativa</name>
    <name type="common">False flax</name>
    <name type="synonym">Myagrum sativum</name>
    <dbReference type="NCBI Taxonomy" id="90675"/>
    <lineage>
        <taxon>Eukaryota</taxon>
        <taxon>Viridiplantae</taxon>
        <taxon>Streptophyta</taxon>
        <taxon>Embryophyta</taxon>
        <taxon>Tracheophyta</taxon>
        <taxon>Spermatophyta</taxon>
        <taxon>Magnoliopsida</taxon>
        <taxon>eudicotyledons</taxon>
        <taxon>Gunneridae</taxon>
        <taxon>Pentapetalae</taxon>
        <taxon>rosids</taxon>
        <taxon>malvids</taxon>
        <taxon>Brassicales</taxon>
        <taxon>Brassicaceae</taxon>
        <taxon>Camelineae</taxon>
        <taxon>Camelina</taxon>
    </lineage>
</organism>
<reference evidence="5" key="2">
    <citation type="submission" date="2025-08" db="UniProtKB">
        <authorList>
            <consortium name="RefSeq"/>
        </authorList>
    </citation>
    <scope>IDENTIFICATION</scope>
    <source>
        <tissue evidence="5">Leaf</tissue>
    </source>
</reference>
<feature type="compositionally biased region" description="Basic and acidic residues" evidence="2">
    <location>
        <begin position="754"/>
        <end position="764"/>
    </location>
</feature>
<dbReference type="SUPFAM" id="SSF47050">
    <property type="entry name" value="VHP, Villin headpiece domain"/>
    <property type="match status" value="1"/>
</dbReference>
<evidence type="ECO:0000256" key="1">
    <source>
        <dbReference type="ARBA" id="ARBA00022467"/>
    </source>
</evidence>
<dbReference type="Pfam" id="PF02209">
    <property type="entry name" value="VHP"/>
    <property type="match status" value="1"/>
</dbReference>
<dbReference type="CDD" id="cd11292">
    <property type="entry name" value="gelsolin_S3_like"/>
    <property type="match status" value="1"/>
</dbReference>
<evidence type="ECO:0000313" key="5">
    <source>
        <dbReference type="RefSeq" id="XP_010510431.1"/>
    </source>
</evidence>
<feature type="domain" description="HP" evidence="3">
    <location>
        <begin position="847"/>
        <end position="912"/>
    </location>
</feature>
<dbReference type="PROSITE" id="PS51089">
    <property type="entry name" value="HP"/>
    <property type="match status" value="1"/>
</dbReference>
<dbReference type="CDD" id="cd11289">
    <property type="entry name" value="gelsolin_S2_like"/>
    <property type="match status" value="1"/>
</dbReference>
<dbReference type="GeneID" id="104786682"/>
<dbReference type="RefSeq" id="XP_010510431.1">
    <property type="nucleotide sequence ID" value="XM_010512129.2"/>
</dbReference>
<accession>A0ABM0Z4T5</accession>
<dbReference type="CDD" id="cd11293">
    <property type="entry name" value="gelsolin_S4_like"/>
    <property type="match status" value="1"/>
</dbReference>